<evidence type="ECO:0000259" key="10">
    <source>
        <dbReference type="Pfam" id="PF01431"/>
    </source>
</evidence>
<keyword evidence="13" id="KW-1185">Reference proteome</keyword>
<dbReference type="PANTHER" id="PTHR11733">
    <property type="entry name" value="ZINC METALLOPROTEASE FAMILY M13 NEPRILYSIN-RELATED"/>
    <property type="match status" value="1"/>
</dbReference>
<dbReference type="InterPro" id="IPR000718">
    <property type="entry name" value="Peptidase_M13"/>
</dbReference>
<keyword evidence="9" id="KW-0472">Membrane</keyword>
<evidence type="ECO:0000256" key="6">
    <source>
        <dbReference type="ARBA" id="ARBA00022801"/>
    </source>
</evidence>
<dbReference type="InterPro" id="IPR042089">
    <property type="entry name" value="Peptidase_M13_dom_2"/>
</dbReference>
<feature type="domain" description="Peptidase M13 C-terminal" evidence="10">
    <location>
        <begin position="528"/>
        <end position="672"/>
    </location>
</feature>
<sequence>MMQKLVVWSYFLIAGIVASFGPIGLFREDDAFPRYMNTSVDPCDDFYEYTCGNFKNVHPLNKGEMNVDHFTLLESKITEIANLILSSQIIPEDPQALRKAKSAYHACVDSNFLNERKHPELAIVEEEGGFPMVQTDSARDEVNFGWDDIGRFVGTYGVQMIFEVKAYASADDPTKNVIMFQTDSMENPALFRPHFELNHEQIIEKSFMEMSGAGTYRRARSVAPFDVYLTQLAHKMRTATRSLVSDEVIESNIQKMANFMRGVYAGGYPSENENIIPLKNSSTVTLKDLNEWTAQNFGQQVKIDWVQYVESIFKFTGLTMTEDTEVMRFIGLDTMLYRILNLVRLTHPSVVKDFAMTRALLYMAPDGDQESRQALEEYYTKINVTNIPREKYCTRKIIDSVGTAGLSFAVAYEYQLRHFNVNSLTKALEMIRDLQSSFEQTLKESSWMDDKSKELALKKLRNVLTIMAYPKVAEKQSKLNKFYQNLRICKWDNFGNMKRIRAFKLAYLLSQMEKRDRAFWDKSPFEVNAYYNRANNRIIFPVGILNPIFFGTSSSILDYARIGSIIGHEITHGFDMQGAYYDPDGSMEPWWTPETRLAFYNKSRCFVEQYSKYYVPQTDSYINATITLNENIADNGGVRGSYRAMKKLLERGGVHVSHNFTSDQLFFIGFGSVSNFIS</sequence>
<dbReference type="PANTHER" id="PTHR11733:SF167">
    <property type="entry name" value="FI17812P1-RELATED"/>
    <property type="match status" value="1"/>
</dbReference>
<keyword evidence="9" id="KW-0812">Transmembrane</keyword>
<evidence type="ECO:0000256" key="3">
    <source>
        <dbReference type="ARBA" id="ARBA00007357"/>
    </source>
</evidence>
<dbReference type="Pfam" id="PF05649">
    <property type="entry name" value="Peptidase_M13_N"/>
    <property type="match status" value="1"/>
</dbReference>
<evidence type="ECO:0000256" key="2">
    <source>
        <dbReference type="ARBA" id="ARBA00004401"/>
    </source>
</evidence>
<proteinExistence type="inferred from homology"/>
<dbReference type="Gene3D" id="1.10.1380.10">
    <property type="entry name" value="Neutral endopeptidase , domain2"/>
    <property type="match status" value="1"/>
</dbReference>
<dbReference type="CDD" id="cd08662">
    <property type="entry name" value="M13"/>
    <property type="match status" value="1"/>
</dbReference>
<dbReference type="PROSITE" id="PS51885">
    <property type="entry name" value="NEPRILYSIN"/>
    <property type="match status" value="1"/>
</dbReference>
<evidence type="ECO:0000313" key="12">
    <source>
        <dbReference type="EMBL" id="CAH1997971.1"/>
    </source>
</evidence>
<comment type="similarity">
    <text evidence="3">Belongs to the peptidase M13 family.</text>
</comment>
<dbReference type="GO" id="GO:0046872">
    <property type="term" value="F:metal ion binding"/>
    <property type="evidence" value="ECO:0007669"/>
    <property type="project" value="UniProtKB-KW"/>
</dbReference>
<dbReference type="Proteomes" id="UP001152888">
    <property type="component" value="Unassembled WGS sequence"/>
</dbReference>
<reference evidence="12" key="1">
    <citation type="submission" date="2022-03" db="EMBL/GenBank/DDBJ databases">
        <authorList>
            <person name="Sayadi A."/>
        </authorList>
    </citation>
    <scope>NUCLEOTIDE SEQUENCE</scope>
</reference>
<dbReference type="PRINTS" id="PR00786">
    <property type="entry name" value="NEPRILYSIN"/>
</dbReference>
<evidence type="ECO:0000256" key="1">
    <source>
        <dbReference type="ARBA" id="ARBA00001947"/>
    </source>
</evidence>
<dbReference type="GO" id="GO:0016485">
    <property type="term" value="P:protein processing"/>
    <property type="evidence" value="ECO:0007669"/>
    <property type="project" value="TreeGrafter"/>
</dbReference>
<keyword evidence="7" id="KW-0862">Zinc</keyword>
<dbReference type="SUPFAM" id="SSF55486">
    <property type="entry name" value="Metalloproteases ('zincins'), catalytic domain"/>
    <property type="match status" value="1"/>
</dbReference>
<dbReference type="InterPro" id="IPR008753">
    <property type="entry name" value="Peptidase_M13_N"/>
</dbReference>
<organism evidence="12 13">
    <name type="scientific">Acanthoscelides obtectus</name>
    <name type="common">Bean weevil</name>
    <name type="synonym">Bruchus obtectus</name>
    <dbReference type="NCBI Taxonomy" id="200917"/>
    <lineage>
        <taxon>Eukaryota</taxon>
        <taxon>Metazoa</taxon>
        <taxon>Ecdysozoa</taxon>
        <taxon>Arthropoda</taxon>
        <taxon>Hexapoda</taxon>
        <taxon>Insecta</taxon>
        <taxon>Pterygota</taxon>
        <taxon>Neoptera</taxon>
        <taxon>Endopterygota</taxon>
        <taxon>Coleoptera</taxon>
        <taxon>Polyphaga</taxon>
        <taxon>Cucujiformia</taxon>
        <taxon>Chrysomeloidea</taxon>
        <taxon>Chrysomelidae</taxon>
        <taxon>Bruchinae</taxon>
        <taxon>Bruchini</taxon>
        <taxon>Acanthoscelides</taxon>
    </lineage>
</organism>
<protein>
    <submittedName>
        <fullName evidence="12">Uncharacterized protein</fullName>
    </submittedName>
</protein>
<evidence type="ECO:0000256" key="5">
    <source>
        <dbReference type="ARBA" id="ARBA00022723"/>
    </source>
</evidence>
<dbReference type="Gene3D" id="3.40.390.10">
    <property type="entry name" value="Collagenase (Catalytic Domain)"/>
    <property type="match status" value="1"/>
</dbReference>
<dbReference type="GO" id="GO:0004222">
    <property type="term" value="F:metalloendopeptidase activity"/>
    <property type="evidence" value="ECO:0007669"/>
    <property type="project" value="InterPro"/>
</dbReference>
<evidence type="ECO:0000256" key="9">
    <source>
        <dbReference type="SAM" id="Phobius"/>
    </source>
</evidence>
<keyword evidence="8" id="KW-0482">Metalloprotease</keyword>
<evidence type="ECO:0000313" key="13">
    <source>
        <dbReference type="Proteomes" id="UP001152888"/>
    </source>
</evidence>
<keyword evidence="6" id="KW-0378">Hydrolase</keyword>
<dbReference type="OrthoDB" id="6475849at2759"/>
<dbReference type="AlphaFoldDB" id="A0A9P0PU07"/>
<evidence type="ECO:0000256" key="8">
    <source>
        <dbReference type="ARBA" id="ARBA00023049"/>
    </source>
</evidence>
<evidence type="ECO:0000259" key="11">
    <source>
        <dbReference type="Pfam" id="PF05649"/>
    </source>
</evidence>
<keyword evidence="4" id="KW-0645">Protease</keyword>
<keyword evidence="9" id="KW-1133">Transmembrane helix</keyword>
<comment type="subcellular location">
    <subcellularLocation>
        <location evidence="2">Cell membrane</location>
        <topology evidence="2">Single-pass type II membrane protein</topology>
    </subcellularLocation>
</comment>
<feature type="transmembrane region" description="Helical" evidence="9">
    <location>
        <begin position="6"/>
        <end position="26"/>
    </location>
</feature>
<dbReference type="GO" id="GO:0005886">
    <property type="term" value="C:plasma membrane"/>
    <property type="evidence" value="ECO:0007669"/>
    <property type="project" value="UniProtKB-SubCell"/>
</dbReference>
<accession>A0A9P0PU07</accession>
<dbReference type="InterPro" id="IPR024079">
    <property type="entry name" value="MetalloPept_cat_dom_sf"/>
</dbReference>
<dbReference type="InterPro" id="IPR018497">
    <property type="entry name" value="Peptidase_M13_C"/>
</dbReference>
<feature type="domain" description="Peptidase M13 N-terminal" evidence="11">
    <location>
        <begin position="42"/>
        <end position="470"/>
    </location>
</feature>
<name>A0A9P0PU07_ACAOB</name>
<gene>
    <name evidence="12" type="ORF">ACAOBT_LOCUS24074</name>
</gene>
<dbReference type="Pfam" id="PF01431">
    <property type="entry name" value="Peptidase_M13"/>
    <property type="match status" value="1"/>
</dbReference>
<comment type="cofactor">
    <cofactor evidence="1">
        <name>Zn(2+)</name>
        <dbReference type="ChEBI" id="CHEBI:29105"/>
    </cofactor>
</comment>
<comment type="caution">
    <text evidence="12">The sequence shown here is derived from an EMBL/GenBank/DDBJ whole genome shotgun (WGS) entry which is preliminary data.</text>
</comment>
<evidence type="ECO:0000256" key="4">
    <source>
        <dbReference type="ARBA" id="ARBA00022670"/>
    </source>
</evidence>
<keyword evidence="5" id="KW-0479">Metal-binding</keyword>
<evidence type="ECO:0000256" key="7">
    <source>
        <dbReference type="ARBA" id="ARBA00022833"/>
    </source>
</evidence>
<dbReference type="EMBL" id="CAKOFQ010007310">
    <property type="protein sequence ID" value="CAH1997971.1"/>
    <property type="molecule type" value="Genomic_DNA"/>
</dbReference>